<dbReference type="PATRIC" id="fig|1194972.3.peg.2051"/>
<evidence type="ECO:0000256" key="1">
    <source>
        <dbReference type="SAM" id="MobiDB-lite"/>
    </source>
</evidence>
<protein>
    <recommendedName>
        <fullName evidence="4">Serine/threonine protein kinase</fullName>
    </recommendedName>
</protein>
<comment type="caution">
    <text evidence="2">The sequence shown here is derived from an EMBL/GenBank/DDBJ whole genome shotgun (WGS) entry which is preliminary data.</text>
</comment>
<evidence type="ECO:0008006" key="4">
    <source>
        <dbReference type="Google" id="ProtNLM"/>
    </source>
</evidence>
<dbReference type="HOGENOM" id="CLU_134992_0_0_11"/>
<feature type="region of interest" description="Disordered" evidence="1">
    <location>
        <begin position="150"/>
        <end position="198"/>
    </location>
</feature>
<keyword evidence="3" id="KW-1185">Reference proteome</keyword>
<gene>
    <name evidence="2" type="ORF">MVAC_10232</name>
</gene>
<proteinExistence type="predicted"/>
<accession>K0V5M5</accession>
<name>K0V5M5_MYCVA</name>
<organism evidence="2 3">
    <name type="scientific">Mycolicibacterium vaccae ATCC 25954</name>
    <dbReference type="NCBI Taxonomy" id="1194972"/>
    <lineage>
        <taxon>Bacteria</taxon>
        <taxon>Bacillati</taxon>
        <taxon>Actinomycetota</taxon>
        <taxon>Actinomycetes</taxon>
        <taxon>Mycobacteriales</taxon>
        <taxon>Mycobacteriaceae</taxon>
        <taxon>Mycolicibacterium</taxon>
    </lineage>
</organism>
<evidence type="ECO:0000313" key="2">
    <source>
        <dbReference type="EMBL" id="EJZ10098.1"/>
    </source>
</evidence>
<dbReference type="EMBL" id="ALQA01000017">
    <property type="protein sequence ID" value="EJZ10098.1"/>
    <property type="molecule type" value="Genomic_DNA"/>
</dbReference>
<feature type="compositionally biased region" description="Low complexity" evidence="1">
    <location>
        <begin position="164"/>
        <end position="182"/>
    </location>
</feature>
<dbReference type="AlphaFoldDB" id="K0V5M5"/>
<evidence type="ECO:0000313" key="3">
    <source>
        <dbReference type="Proteomes" id="UP000006072"/>
    </source>
</evidence>
<reference evidence="2 3" key="1">
    <citation type="journal article" date="2012" name="J. Bacteriol.">
        <title>Complete Genome Sequence of Mycobacterium vaccae Type Strain ATCC 25954.</title>
        <authorList>
            <person name="Ho Y.S."/>
            <person name="Adroub S.A."/>
            <person name="Abadi M."/>
            <person name="Al Alwan B."/>
            <person name="Alkhateeb R."/>
            <person name="Gao G."/>
            <person name="Ragab A."/>
            <person name="Ali S."/>
            <person name="van Soolingen D."/>
            <person name="Bitter W."/>
            <person name="Pain A."/>
            <person name="Abdallah A.M."/>
        </authorList>
    </citation>
    <scope>NUCLEOTIDE SEQUENCE [LARGE SCALE GENOMIC DNA]</scope>
    <source>
        <strain evidence="2 3">ATCC 25954</strain>
    </source>
</reference>
<dbReference type="Proteomes" id="UP000006072">
    <property type="component" value="Unassembled WGS sequence"/>
</dbReference>
<dbReference type="eggNOG" id="COG0515">
    <property type="taxonomic scope" value="Bacteria"/>
</dbReference>
<sequence length="198" mass="20390">MAWIGDPVVWWKAMSINRFAPRRAALAATATLVCLPLALATAPAASPAPPYDDRGYVDSTARCASPATLVVFGSTAGSRVAICRDTDGDLQYRGVRVRDGARLITSATQSSDGAFTATNDGVDYLVTASALVVSVGEKVIRDEPMVDFHRAAGSTDDTGNTGESAPAPSSTTRPTPSSTTKPTPLPPPLPAEVGGEGS</sequence>